<dbReference type="InterPro" id="IPR008979">
    <property type="entry name" value="Galactose-bd-like_sf"/>
</dbReference>
<protein>
    <recommendedName>
        <fullName evidence="3">CBM11 domain-containing protein</fullName>
    </recommendedName>
</protein>
<accession>A0A7C3RLX6</accession>
<gene>
    <name evidence="2" type="ORF">ENW00_04280</name>
</gene>
<keyword evidence="1" id="KW-0812">Transmembrane</keyword>
<dbReference type="SUPFAM" id="SSF49785">
    <property type="entry name" value="Galactose-binding domain-like"/>
    <property type="match status" value="1"/>
</dbReference>
<proteinExistence type="predicted"/>
<sequence length="192" mass="21729">MKRFLKISILFLMVVTLIFSQIGNVLLIYDGESDNSNLSSLGFWVAPEGCKAEELEGIAYSGKRSLKISFVWESWWAGMGINFAKWNFDNKDKIFDLSQYKTLEFYIKSEKTDNYNLLITLAEAPSEKGGKEVYSEKYTISGGVPTSWTKISIPLKSFVTVDLKRIWGMSIEVSGVPSGKTILYVDDIKFVK</sequence>
<name>A0A7C3RLX6_DICTH</name>
<keyword evidence="1" id="KW-0472">Membrane</keyword>
<evidence type="ECO:0000313" key="2">
    <source>
        <dbReference type="EMBL" id="HFX13364.1"/>
    </source>
</evidence>
<dbReference type="Gene3D" id="2.60.120.430">
    <property type="entry name" value="Galactose-binding lectin"/>
    <property type="match status" value="1"/>
</dbReference>
<keyword evidence="1" id="KW-1133">Transmembrane helix</keyword>
<dbReference type="EMBL" id="DTIN01000014">
    <property type="protein sequence ID" value="HFX13364.1"/>
    <property type="molecule type" value="Genomic_DNA"/>
</dbReference>
<comment type="caution">
    <text evidence="2">The sequence shown here is derived from an EMBL/GenBank/DDBJ whole genome shotgun (WGS) entry which is preliminary data.</text>
</comment>
<organism evidence="2">
    <name type="scientific">Dictyoglomus thermophilum</name>
    <dbReference type="NCBI Taxonomy" id="14"/>
    <lineage>
        <taxon>Bacteria</taxon>
        <taxon>Pseudomonadati</taxon>
        <taxon>Dictyoglomota</taxon>
        <taxon>Dictyoglomia</taxon>
        <taxon>Dictyoglomales</taxon>
        <taxon>Dictyoglomaceae</taxon>
        <taxon>Dictyoglomus</taxon>
    </lineage>
</organism>
<dbReference type="AlphaFoldDB" id="A0A7C3RLX6"/>
<feature type="transmembrane region" description="Helical" evidence="1">
    <location>
        <begin position="7"/>
        <end position="29"/>
    </location>
</feature>
<reference evidence="2" key="1">
    <citation type="journal article" date="2020" name="mSystems">
        <title>Genome- and Community-Level Interaction Insights into Carbon Utilization and Element Cycling Functions of Hydrothermarchaeota in Hydrothermal Sediment.</title>
        <authorList>
            <person name="Zhou Z."/>
            <person name="Liu Y."/>
            <person name="Xu W."/>
            <person name="Pan J."/>
            <person name="Luo Z.H."/>
            <person name="Li M."/>
        </authorList>
    </citation>
    <scope>NUCLEOTIDE SEQUENCE [LARGE SCALE GENOMIC DNA]</scope>
    <source>
        <strain evidence="2">SpSt-81</strain>
    </source>
</reference>
<evidence type="ECO:0008006" key="3">
    <source>
        <dbReference type="Google" id="ProtNLM"/>
    </source>
</evidence>
<evidence type="ECO:0000256" key="1">
    <source>
        <dbReference type="SAM" id="Phobius"/>
    </source>
</evidence>